<keyword evidence="4 7" id="KW-0238">DNA-binding</keyword>
<dbReference type="Gene3D" id="1.10.10.10">
    <property type="entry name" value="Winged helix-like DNA-binding domain superfamily/Winged helix DNA-binding domain"/>
    <property type="match status" value="1"/>
</dbReference>
<evidence type="ECO:0000256" key="6">
    <source>
        <dbReference type="PROSITE-ProRule" id="PRU00169"/>
    </source>
</evidence>
<dbReference type="PANTHER" id="PTHR48111">
    <property type="entry name" value="REGULATOR OF RPOS"/>
    <property type="match status" value="1"/>
</dbReference>
<feature type="DNA-binding region" description="OmpR/PhoB-type" evidence="7">
    <location>
        <begin position="136"/>
        <end position="232"/>
    </location>
</feature>
<comment type="caution">
    <text evidence="10">The sequence shown here is derived from an EMBL/GenBank/DDBJ whole genome shotgun (WGS) entry which is preliminary data.</text>
</comment>
<protein>
    <submittedName>
        <fullName evidence="10">DNA-binding response regulator</fullName>
    </submittedName>
</protein>
<dbReference type="Pfam" id="PF00486">
    <property type="entry name" value="Trans_reg_C"/>
    <property type="match status" value="1"/>
</dbReference>
<feature type="modified residue" description="4-aspartylphosphate" evidence="6">
    <location>
        <position position="66"/>
    </location>
</feature>
<dbReference type="Pfam" id="PF00072">
    <property type="entry name" value="Response_reg"/>
    <property type="match status" value="1"/>
</dbReference>
<evidence type="ECO:0000313" key="10">
    <source>
        <dbReference type="EMBL" id="PHO19099.1"/>
    </source>
</evidence>
<keyword evidence="1 6" id="KW-0597">Phosphoprotein</keyword>
<dbReference type="EMBL" id="NXFY01000002">
    <property type="protein sequence ID" value="PHO19099.1"/>
    <property type="molecule type" value="Genomic_DNA"/>
</dbReference>
<dbReference type="Proteomes" id="UP000221222">
    <property type="component" value="Unassembled WGS sequence"/>
</dbReference>
<proteinExistence type="predicted"/>
<dbReference type="InterPro" id="IPR001867">
    <property type="entry name" value="OmpR/PhoB-type_DNA-bd"/>
</dbReference>
<dbReference type="GO" id="GO:0032993">
    <property type="term" value="C:protein-DNA complex"/>
    <property type="evidence" value="ECO:0007669"/>
    <property type="project" value="TreeGrafter"/>
</dbReference>
<evidence type="ECO:0000259" key="9">
    <source>
        <dbReference type="PROSITE" id="PS51755"/>
    </source>
</evidence>
<dbReference type="PANTHER" id="PTHR48111:SF1">
    <property type="entry name" value="TWO-COMPONENT RESPONSE REGULATOR ORR33"/>
    <property type="match status" value="1"/>
</dbReference>
<keyword evidence="11" id="KW-1185">Reference proteome</keyword>
<dbReference type="GO" id="GO:0000156">
    <property type="term" value="F:phosphorelay response regulator activity"/>
    <property type="evidence" value="ECO:0007669"/>
    <property type="project" value="TreeGrafter"/>
</dbReference>
<dbReference type="SMART" id="SM00862">
    <property type="entry name" value="Trans_reg_C"/>
    <property type="match status" value="1"/>
</dbReference>
<feature type="domain" description="Response regulatory" evidence="8">
    <location>
        <begin position="17"/>
        <end position="131"/>
    </location>
</feature>
<keyword evidence="5" id="KW-0804">Transcription</keyword>
<accession>A0A2G1DKU5</accession>
<dbReference type="InterPro" id="IPR036388">
    <property type="entry name" value="WH-like_DNA-bd_sf"/>
</dbReference>
<reference evidence="10 11" key="1">
    <citation type="submission" date="2017-09" db="EMBL/GenBank/DDBJ databases">
        <title>Arcobacter canalis sp. nov., a new species isolated from a water canal contaminated with urban sewage.</title>
        <authorList>
            <person name="Perez-Cataluna A."/>
            <person name="Salas-Masso N."/>
            <person name="Figueras M.J."/>
        </authorList>
    </citation>
    <scope>NUCLEOTIDE SEQUENCE [LARGE SCALE GENOMIC DNA]</scope>
    <source>
        <strain evidence="10 11">F98-3</strain>
    </source>
</reference>
<evidence type="ECO:0000256" key="3">
    <source>
        <dbReference type="ARBA" id="ARBA00023015"/>
    </source>
</evidence>
<evidence type="ECO:0000259" key="8">
    <source>
        <dbReference type="PROSITE" id="PS50110"/>
    </source>
</evidence>
<dbReference type="GO" id="GO:0006355">
    <property type="term" value="P:regulation of DNA-templated transcription"/>
    <property type="evidence" value="ECO:0007669"/>
    <property type="project" value="InterPro"/>
</dbReference>
<dbReference type="PROSITE" id="PS51755">
    <property type="entry name" value="OMPR_PHOB"/>
    <property type="match status" value="1"/>
</dbReference>
<dbReference type="InterPro" id="IPR011006">
    <property type="entry name" value="CheY-like_superfamily"/>
</dbReference>
<keyword evidence="2" id="KW-0902">Two-component regulatory system</keyword>
<dbReference type="AlphaFoldDB" id="A0A2G1DKU5"/>
<dbReference type="CDD" id="cd00383">
    <property type="entry name" value="trans_reg_C"/>
    <property type="match status" value="1"/>
</dbReference>
<dbReference type="InterPro" id="IPR001789">
    <property type="entry name" value="Sig_transdc_resp-reg_receiver"/>
</dbReference>
<evidence type="ECO:0000256" key="7">
    <source>
        <dbReference type="PROSITE-ProRule" id="PRU01091"/>
    </source>
</evidence>
<evidence type="ECO:0000256" key="1">
    <source>
        <dbReference type="ARBA" id="ARBA00022553"/>
    </source>
</evidence>
<dbReference type="InterPro" id="IPR039420">
    <property type="entry name" value="WalR-like"/>
</dbReference>
<evidence type="ECO:0000256" key="5">
    <source>
        <dbReference type="ARBA" id="ARBA00023163"/>
    </source>
</evidence>
<evidence type="ECO:0000256" key="2">
    <source>
        <dbReference type="ARBA" id="ARBA00023012"/>
    </source>
</evidence>
<feature type="domain" description="OmpR/PhoB-type" evidence="9">
    <location>
        <begin position="136"/>
        <end position="232"/>
    </location>
</feature>
<dbReference type="SMART" id="SM00448">
    <property type="entry name" value="REC"/>
    <property type="match status" value="1"/>
</dbReference>
<dbReference type="GO" id="GO:0000976">
    <property type="term" value="F:transcription cis-regulatory region binding"/>
    <property type="evidence" value="ECO:0007669"/>
    <property type="project" value="TreeGrafter"/>
</dbReference>
<dbReference type="GO" id="GO:0005829">
    <property type="term" value="C:cytosol"/>
    <property type="evidence" value="ECO:0007669"/>
    <property type="project" value="TreeGrafter"/>
</dbReference>
<dbReference type="SUPFAM" id="SSF52172">
    <property type="entry name" value="CheY-like"/>
    <property type="match status" value="1"/>
</dbReference>
<evidence type="ECO:0000256" key="4">
    <source>
        <dbReference type="ARBA" id="ARBA00023125"/>
    </source>
</evidence>
<organism evidence="10 11">
    <name type="scientific">Malaciobacter molluscorum LMG 25693</name>
    <dbReference type="NCBI Taxonomy" id="870501"/>
    <lineage>
        <taxon>Bacteria</taxon>
        <taxon>Pseudomonadati</taxon>
        <taxon>Campylobacterota</taxon>
        <taxon>Epsilonproteobacteria</taxon>
        <taxon>Campylobacterales</taxon>
        <taxon>Arcobacteraceae</taxon>
        <taxon>Malaciobacter</taxon>
    </lineage>
</organism>
<name>A0A2G1DKU5_9BACT</name>
<dbReference type="Gene3D" id="3.40.50.2300">
    <property type="match status" value="1"/>
</dbReference>
<sequence length="232" mass="26890">MKKGRLIVSNITLKDLNILFVEDEDIIRQKSVSTLKYIVANVKEASNGLEALEKLKTFCADLIITDLHMPDMDGVEFIKKVREHNKNICIIVQTAYTTEKYLLSLIDMHIEKYLIKPTSLEKLIEALEYCIDSISDSKISYKKLPNGYEYDWNQKSLIHNKKSIALTKKEILFLELLFKNINNITTYEELQNEVWQDVVMTDNALRSLVRNLRKKLPKDFIINLSGVGYKVS</sequence>
<gene>
    <name evidence="10" type="ORF">CPU12_02315</name>
</gene>
<keyword evidence="3" id="KW-0805">Transcription regulation</keyword>
<dbReference type="PROSITE" id="PS50110">
    <property type="entry name" value="RESPONSE_REGULATORY"/>
    <property type="match status" value="1"/>
</dbReference>
<evidence type="ECO:0000313" key="11">
    <source>
        <dbReference type="Proteomes" id="UP000221222"/>
    </source>
</evidence>